<accession>A0A212L409</accession>
<dbReference type="AlphaFoldDB" id="A0A212L409"/>
<gene>
    <name evidence="1" type="ORF">KL86PLE_100524</name>
</gene>
<dbReference type="EMBL" id="FMJD01000002">
    <property type="protein sequence ID" value="SCM72255.1"/>
    <property type="molecule type" value="Genomic_DNA"/>
</dbReference>
<proteinExistence type="predicted"/>
<organism evidence="1">
    <name type="scientific">uncultured Pleomorphomonas sp</name>
    <dbReference type="NCBI Taxonomy" id="442121"/>
    <lineage>
        <taxon>Bacteria</taxon>
        <taxon>Pseudomonadati</taxon>
        <taxon>Pseudomonadota</taxon>
        <taxon>Alphaproteobacteria</taxon>
        <taxon>Hyphomicrobiales</taxon>
        <taxon>Pleomorphomonadaceae</taxon>
        <taxon>Pleomorphomonas</taxon>
        <taxon>environmental samples</taxon>
    </lineage>
</organism>
<sequence length="26" mass="3278">MTVPFWFHNMHFVKPKWKRTNGCDNR</sequence>
<protein>
    <submittedName>
        <fullName evidence="1">Uncharacterized protein</fullName>
    </submittedName>
</protein>
<reference evidence="1" key="1">
    <citation type="submission" date="2016-08" db="EMBL/GenBank/DDBJ databases">
        <authorList>
            <person name="Seilhamer J.J."/>
        </authorList>
    </citation>
    <scope>NUCLEOTIDE SEQUENCE</scope>
    <source>
        <strain evidence="1">86</strain>
    </source>
</reference>
<name>A0A212L409_9HYPH</name>
<evidence type="ECO:0000313" key="1">
    <source>
        <dbReference type="EMBL" id="SCM72255.1"/>
    </source>
</evidence>